<evidence type="ECO:0000256" key="4">
    <source>
        <dbReference type="ARBA" id="ARBA00022475"/>
    </source>
</evidence>
<dbReference type="PROSITE" id="PS50850">
    <property type="entry name" value="MFS"/>
    <property type="match status" value="1"/>
</dbReference>
<evidence type="ECO:0000256" key="7">
    <source>
        <dbReference type="ARBA" id="ARBA00023136"/>
    </source>
</evidence>
<dbReference type="SUPFAM" id="SSF103473">
    <property type="entry name" value="MFS general substrate transporter"/>
    <property type="match status" value="1"/>
</dbReference>
<dbReference type="EMBL" id="JWTA01000004">
    <property type="protein sequence ID" value="KIC63939.1"/>
    <property type="molecule type" value="Genomic_DNA"/>
</dbReference>
<feature type="transmembrane region" description="Helical" evidence="8">
    <location>
        <begin position="219"/>
        <end position="241"/>
    </location>
</feature>
<feature type="transmembrane region" description="Helical" evidence="8">
    <location>
        <begin position="107"/>
        <end position="128"/>
    </location>
</feature>
<dbReference type="RefSeq" id="WP_039365492.1">
    <property type="nucleotide sequence ID" value="NZ_JWTA01000004.1"/>
</dbReference>
<evidence type="ECO:0000313" key="11">
    <source>
        <dbReference type="Proteomes" id="UP000031167"/>
    </source>
</evidence>
<dbReference type="GO" id="GO:0022857">
    <property type="term" value="F:transmembrane transporter activity"/>
    <property type="evidence" value="ECO:0007669"/>
    <property type="project" value="InterPro"/>
</dbReference>
<dbReference type="Pfam" id="PF07690">
    <property type="entry name" value="MFS_1"/>
    <property type="match status" value="1"/>
</dbReference>
<dbReference type="AlphaFoldDB" id="A0A0B4CRU2"/>
<dbReference type="CDD" id="cd17324">
    <property type="entry name" value="MFS_NepI_like"/>
    <property type="match status" value="1"/>
</dbReference>
<dbReference type="GO" id="GO:0005886">
    <property type="term" value="C:plasma membrane"/>
    <property type="evidence" value="ECO:0007669"/>
    <property type="project" value="UniProtKB-SubCell"/>
</dbReference>
<feature type="transmembrane region" description="Helical" evidence="8">
    <location>
        <begin position="135"/>
        <end position="152"/>
    </location>
</feature>
<keyword evidence="5 8" id="KW-0812">Transmembrane</keyword>
<dbReference type="STRING" id="363331.RM51_04180"/>
<feature type="transmembrane region" description="Helical" evidence="8">
    <location>
        <begin position="85"/>
        <end position="101"/>
    </location>
</feature>
<organism evidence="10 11">
    <name type="scientific">Chryseobacterium taiwanense</name>
    <dbReference type="NCBI Taxonomy" id="363331"/>
    <lineage>
        <taxon>Bacteria</taxon>
        <taxon>Pseudomonadati</taxon>
        <taxon>Bacteroidota</taxon>
        <taxon>Flavobacteriia</taxon>
        <taxon>Flavobacteriales</taxon>
        <taxon>Weeksellaceae</taxon>
        <taxon>Chryseobacterium group</taxon>
        <taxon>Chryseobacterium</taxon>
    </lineage>
</organism>
<dbReference type="InterPro" id="IPR036259">
    <property type="entry name" value="MFS_trans_sf"/>
</dbReference>
<comment type="caution">
    <text evidence="10">The sequence shown here is derived from an EMBL/GenBank/DDBJ whole genome shotgun (WGS) entry which is preliminary data.</text>
</comment>
<protein>
    <submittedName>
        <fullName evidence="10">MFS transporter</fullName>
    </submittedName>
</protein>
<comment type="subcellular location">
    <subcellularLocation>
        <location evidence="1">Cell membrane</location>
        <topology evidence="1">Multi-pass membrane protein</topology>
    </subcellularLocation>
</comment>
<feature type="transmembrane region" description="Helical" evidence="8">
    <location>
        <begin position="345"/>
        <end position="366"/>
    </location>
</feature>
<feature type="transmembrane region" description="Helical" evidence="8">
    <location>
        <begin position="253"/>
        <end position="273"/>
    </location>
</feature>
<evidence type="ECO:0000256" key="8">
    <source>
        <dbReference type="SAM" id="Phobius"/>
    </source>
</evidence>
<comment type="similarity">
    <text evidence="2">Belongs to the major facilitator superfamily.</text>
</comment>
<accession>A0A0B4CRU2</accession>
<evidence type="ECO:0000313" key="10">
    <source>
        <dbReference type="EMBL" id="KIC63939.1"/>
    </source>
</evidence>
<keyword evidence="3" id="KW-0813">Transport</keyword>
<dbReference type="OrthoDB" id="63984at2"/>
<keyword evidence="4" id="KW-1003">Cell membrane</keyword>
<feature type="transmembrane region" description="Helical" evidence="8">
    <location>
        <begin position="55"/>
        <end position="73"/>
    </location>
</feature>
<proteinExistence type="inferred from homology"/>
<evidence type="ECO:0000256" key="6">
    <source>
        <dbReference type="ARBA" id="ARBA00022989"/>
    </source>
</evidence>
<feature type="transmembrane region" description="Helical" evidence="8">
    <location>
        <begin position="16"/>
        <end position="35"/>
    </location>
</feature>
<evidence type="ECO:0000256" key="1">
    <source>
        <dbReference type="ARBA" id="ARBA00004651"/>
    </source>
</evidence>
<gene>
    <name evidence="10" type="ORF">RM51_04180</name>
</gene>
<feature type="transmembrane region" description="Helical" evidence="8">
    <location>
        <begin position="285"/>
        <end position="302"/>
    </location>
</feature>
<dbReference type="PANTHER" id="PTHR43271">
    <property type="entry name" value="BLL2771 PROTEIN"/>
    <property type="match status" value="1"/>
</dbReference>
<feature type="domain" description="Major facilitator superfamily (MFS) profile" evidence="9">
    <location>
        <begin position="13"/>
        <end position="399"/>
    </location>
</feature>
<feature type="transmembrane region" description="Helical" evidence="8">
    <location>
        <begin position="172"/>
        <end position="191"/>
    </location>
</feature>
<name>A0A0B4CRU2_9FLAO</name>
<feature type="transmembrane region" description="Helical" evidence="8">
    <location>
        <begin position="308"/>
        <end position="333"/>
    </location>
</feature>
<dbReference type="Gene3D" id="1.20.1250.20">
    <property type="entry name" value="MFS general substrate transporter like domains"/>
    <property type="match status" value="1"/>
</dbReference>
<feature type="transmembrane region" description="Helical" evidence="8">
    <location>
        <begin position="372"/>
        <end position="393"/>
    </location>
</feature>
<sequence length="399" mass="44386">MNDSEKAGKKSYRFKLIKIGIFLSGLSVFAQLYLFQPLLPLVSEYFNAGAGNSSLLVSSSTIGMAAGLFFFAFKADAYSRKKLMVFSLLSSALLTFISTWIPNLSILIAIGCLKGFVISGVSAVALAYLTEEVEISSIALAISMYLSGNTIGGMSGRISTTILAGEYGWKNAVMIIGIISLVLGLVFWKIFPNSRFFHPQKIDYSLKIKQMRRFLSDPFLLSLFCIAALLMGTFVSIYNYLSFRLEAPPFSLSHYFIALIFLMYIFGVFGTMLTSYLSKHYEKRNILKFSILTMFASLFLFYSQNIYLLIIGLALFTLCFFSAHTMASQMIAIRAKFGKSSATSIYWLFYYFGSSILGSGTGYLLHATSWTFFVSLLASILFIAFLLSGKLLLFSKQPS</sequence>
<dbReference type="InterPro" id="IPR020846">
    <property type="entry name" value="MFS_dom"/>
</dbReference>
<keyword evidence="6 8" id="KW-1133">Transmembrane helix</keyword>
<keyword evidence="7 8" id="KW-0472">Membrane</keyword>
<evidence type="ECO:0000256" key="3">
    <source>
        <dbReference type="ARBA" id="ARBA00022448"/>
    </source>
</evidence>
<evidence type="ECO:0000256" key="5">
    <source>
        <dbReference type="ARBA" id="ARBA00022692"/>
    </source>
</evidence>
<dbReference type="Proteomes" id="UP000031167">
    <property type="component" value="Unassembled WGS sequence"/>
</dbReference>
<evidence type="ECO:0000259" key="9">
    <source>
        <dbReference type="PROSITE" id="PS50850"/>
    </source>
</evidence>
<reference evidence="10 11" key="1">
    <citation type="submission" date="2014-12" db="EMBL/GenBank/DDBJ databases">
        <title>Genome sequencing of Chryseobacterium taiwanense TPW19.</title>
        <authorList>
            <person name="Tan P.W."/>
            <person name="Chan K.-G."/>
        </authorList>
    </citation>
    <scope>NUCLEOTIDE SEQUENCE [LARGE SCALE GENOMIC DNA]</scope>
    <source>
        <strain evidence="10 11">TPW19</strain>
    </source>
</reference>
<dbReference type="InterPro" id="IPR011701">
    <property type="entry name" value="MFS"/>
</dbReference>
<dbReference type="PANTHER" id="PTHR43271:SF1">
    <property type="entry name" value="INNER MEMBRANE TRANSPORT PROTEIN YNFM"/>
    <property type="match status" value="1"/>
</dbReference>
<evidence type="ECO:0000256" key="2">
    <source>
        <dbReference type="ARBA" id="ARBA00008335"/>
    </source>
</evidence>
<keyword evidence="11" id="KW-1185">Reference proteome</keyword>